<dbReference type="InterPro" id="IPR011047">
    <property type="entry name" value="Quinoprotein_ADH-like_sf"/>
</dbReference>
<dbReference type="SUPFAM" id="SSF50998">
    <property type="entry name" value="Quinoprotein alcohol dehydrogenase-like"/>
    <property type="match status" value="2"/>
</dbReference>
<dbReference type="Proteomes" id="UP001596058">
    <property type="component" value="Unassembled WGS sequence"/>
</dbReference>
<evidence type="ECO:0000313" key="2">
    <source>
        <dbReference type="EMBL" id="MFC5833162.1"/>
    </source>
</evidence>
<feature type="domain" description="Pyrrolo-quinoline quinone repeat" evidence="1">
    <location>
        <begin position="355"/>
        <end position="490"/>
    </location>
</feature>
<dbReference type="Gene3D" id="2.40.128.630">
    <property type="match status" value="1"/>
</dbReference>
<feature type="domain" description="Pyrrolo-quinoline quinone repeat" evidence="1">
    <location>
        <begin position="499"/>
        <end position="563"/>
    </location>
</feature>
<keyword evidence="3" id="KW-1185">Reference proteome</keyword>
<dbReference type="InterPro" id="IPR002372">
    <property type="entry name" value="PQQ_rpt_dom"/>
</dbReference>
<dbReference type="PANTHER" id="PTHR34512:SF30">
    <property type="entry name" value="OUTER MEMBRANE PROTEIN ASSEMBLY FACTOR BAMB"/>
    <property type="match status" value="1"/>
</dbReference>
<feature type="domain" description="Pyrrolo-quinoline quinone repeat" evidence="1">
    <location>
        <begin position="268"/>
        <end position="337"/>
    </location>
</feature>
<dbReference type="InterPro" id="IPR015943">
    <property type="entry name" value="WD40/YVTN_repeat-like_dom_sf"/>
</dbReference>
<dbReference type="PANTHER" id="PTHR34512">
    <property type="entry name" value="CELL SURFACE PROTEIN"/>
    <property type="match status" value="1"/>
</dbReference>
<dbReference type="Pfam" id="PF13360">
    <property type="entry name" value="PQQ_2"/>
    <property type="match status" value="4"/>
</dbReference>
<sequence length="565" mass="58426">MEPGSGRLDAAPLDLPASAGPAGGATGDLAFVYDDGGDGERVIAYRRVRGRLPGPVALGGVEPGSWPDACALLTSRDLGAVAGGYRPLPHRRTVGALPLPKPASCDWIPPSDDGAVVSVSVVWVARSDAEARALFDAAVSADKTYGAYDPITEGPGFFTTMVSGGVEGAFGRTLVHVGPVIAEVVSTSARALRIVAPLVRDRMGAPGGGRPVPAGGWCQATDGSVAETPLVDDGVVYFNSHDDRLYAFDAATGRPRRIIAADVSLEAVADGLVYASGADNRLYAFDAATGRRRWSHQRTFSGSTVVMAGSVIAADSVEVVALDAATGRPRWRLPQLGGDTGLAVADNRLYAWGEDEVVALDPESGDVLWRRGARNARLVASGGALYVGDVGTAYALDPATGKARWTTPFRGPVTPVSVTPGTVYFTDEANRTYALDAGTGERQWSFLAKAVKSIGHEVAATRDLAYVAGPDERLHALDPASGARRWSRLLPGGPYTPLVIHGGVCYVGDGAGVLHAFDAATGVERWAFSLGATVQAGPVVTDGHVYVGGGNGILFGLRTTDGAAG</sequence>
<proteinExistence type="predicted"/>
<feature type="domain" description="Pyrrolo-quinoline quinone repeat" evidence="1">
    <location>
        <begin position="217"/>
        <end position="254"/>
    </location>
</feature>
<evidence type="ECO:0000313" key="3">
    <source>
        <dbReference type="Proteomes" id="UP001596058"/>
    </source>
</evidence>
<comment type="caution">
    <text evidence="2">The sequence shown here is derived from an EMBL/GenBank/DDBJ whole genome shotgun (WGS) entry which is preliminary data.</text>
</comment>
<gene>
    <name evidence="2" type="ORF">ACFPZ3_55720</name>
</gene>
<reference evidence="3" key="1">
    <citation type="journal article" date="2019" name="Int. J. Syst. Evol. Microbiol.">
        <title>The Global Catalogue of Microorganisms (GCM) 10K type strain sequencing project: providing services to taxonomists for standard genome sequencing and annotation.</title>
        <authorList>
            <consortium name="The Broad Institute Genomics Platform"/>
            <consortium name="The Broad Institute Genome Sequencing Center for Infectious Disease"/>
            <person name="Wu L."/>
            <person name="Ma J."/>
        </authorList>
    </citation>
    <scope>NUCLEOTIDE SEQUENCE [LARGE SCALE GENOMIC DNA]</scope>
    <source>
        <strain evidence="3">CCUG 53903</strain>
    </source>
</reference>
<dbReference type="SMART" id="SM00564">
    <property type="entry name" value="PQQ"/>
    <property type="match status" value="8"/>
</dbReference>
<dbReference type="Gene3D" id="2.130.10.10">
    <property type="entry name" value="YVTN repeat-like/Quinoprotein amine dehydrogenase"/>
    <property type="match status" value="1"/>
</dbReference>
<organism evidence="2 3">
    <name type="scientific">Nonomuraea insulae</name>
    <dbReference type="NCBI Taxonomy" id="1616787"/>
    <lineage>
        <taxon>Bacteria</taxon>
        <taxon>Bacillati</taxon>
        <taxon>Actinomycetota</taxon>
        <taxon>Actinomycetes</taxon>
        <taxon>Streptosporangiales</taxon>
        <taxon>Streptosporangiaceae</taxon>
        <taxon>Nonomuraea</taxon>
    </lineage>
</organism>
<name>A0ABW1D555_9ACTN</name>
<evidence type="ECO:0000259" key="1">
    <source>
        <dbReference type="Pfam" id="PF13360"/>
    </source>
</evidence>
<protein>
    <submittedName>
        <fullName evidence="2">PQQ-binding-like beta-propeller repeat protein</fullName>
    </submittedName>
</protein>
<dbReference type="InterPro" id="IPR018391">
    <property type="entry name" value="PQQ_b-propeller_rpt"/>
</dbReference>
<dbReference type="RefSeq" id="WP_379522588.1">
    <property type="nucleotide sequence ID" value="NZ_JBHSPA010000089.1"/>
</dbReference>
<accession>A0ABW1D555</accession>
<dbReference type="EMBL" id="JBHSPA010000089">
    <property type="protein sequence ID" value="MFC5833162.1"/>
    <property type="molecule type" value="Genomic_DNA"/>
</dbReference>
<dbReference type="Gene3D" id="2.40.10.480">
    <property type="match status" value="2"/>
</dbReference>